<accession>A0A0F9JXC3</accession>
<name>A0A0F9JXC3_9ZZZZ</name>
<reference evidence="1" key="1">
    <citation type="journal article" date="2015" name="Nature">
        <title>Complex archaea that bridge the gap between prokaryotes and eukaryotes.</title>
        <authorList>
            <person name="Spang A."/>
            <person name="Saw J.H."/>
            <person name="Jorgensen S.L."/>
            <person name="Zaremba-Niedzwiedzka K."/>
            <person name="Martijn J."/>
            <person name="Lind A.E."/>
            <person name="van Eijk R."/>
            <person name="Schleper C."/>
            <person name="Guy L."/>
            <person name="Ettema T.J."/>
        </authorList>
    </citation>
    <scope>NUCLEOTIDE SEQUENCE</scope>
</reference>
<gene>
    <name evidence="1" type="ORF">LCGC14_1401210</name>
</gene>
<proteinExistence type="predicted"/>
<dbReference type="EMBL" id="LAZR01009154">
    <property type="protein sequence ID" value="KKM74353.1"/>
    <property type="molecule type" value="Genomic_DNA"/>
</dbReference>
<dbReference type="AlphaFoldDB" id="A0A0F9JXC3"/>
<protein>
    <submittedName>
        <fullName evidence="1">Uncharacterized protein</fullName>
    </submittedName>
</protein>
<organism evidence="1">
    <name type="scientific">marine sediment metagenome</name>
    <dbReference type="NCBI Taxonomy" id="412755"/>
    <lineage>
        <taxon>unclassified sequences</taxon>
        <taxon>metagenomes</taxon>
        <taxon>ecological metagenomes</taxon>
    </lineage>
</organism>
<evidence type="ECO:0000313" key="1">
    <source>
        <dbReference type="EMBL" id="KKM74353.1"/>
    </source>
</evidence>
<sequence>MNRKELIKHYSQTKSCNTIQDVGERVMVLYNAECFLHPGKWKKIEPFITFAVEQVFGEEVE</sequence>
<comment type="caution">
    <text evidence="1">The sequence shown here is derived from an EMBL/GenBank/DDBJ whole genome shotgun (WGS) entry which is preliminary data.</text>
</comment>